<protein>
    <recommendedName>
        <fullName evidence="4">GST N-terminal domain-containing protein</fullName>
    </recommendedName>
</protein>
<evidence type="ECO:0008006" key="4">
    <source>
        <dbReference type="Google" id="ProtNLM"/>
    </source>
</evidence>
<feature type="transmembrane region" description="Helical" evidence="1">
    <location>
        <begin position="31"/>
        <end position="49"/>
    </location>
</feature>
<dbReference type="VEuPathDB" id="CryptoDB:Vbra_777"/>
<dbReference type="SUPFAM" id="SSF52833">
    <property type="entry name" value="Thioredoxin-like"/>
    <property type="match status" value="1"/>
</dbReference>
<proteinExistence type="predicted"/>
<keyword evidence="1" id="KW-0812">Transmembrane</keyword>
<dbReference type="AlphaFoldDB" id="A0A0G4FPX1"/>
<dbReference type="PhylomeDB" id="A0A0G4FPX1"/>
<evidence type="ECO:0000256" key="1">
    <source>
        <dbReference type="SAM" id="Phobius"/>
    </source>
</evidence>
<name>A0A0G4FPX1_VITBC</name>
<dbReference type="InterPro" id="IPR036249">
    <property type="entry name" value="Thioredoxin-like_sf"/>
</dbReference>
<dbReference type="Proteomes" id="UP000041254">
    <property type="component" value="Unassembled WGS sequence"/>
</dbReference>
<gene>
    <name evidence="2" type="ORF">Vbra_777</name>
</gene>
<accession>A0A0G4FPX1</accession>
<dbReference type="InParanoid" id="A0A0G4FPX1"/>
<keyword evidence="1" id="KW-0472">Membrane</keyword>
<evidence type="ECO:0000313" key="3">
    <source>
        <dbReference type="Proteomes" id="UP000041254"/>
    </source>
</evidence>
<keyword evidence="3" id="KW-1185">Reference proteome</keyword>
<dbReference type="Gene3D" id="3.40.30.10">
    <property type="entry name" value="Glutaredoxin"/>
    <property type="match status" value="1"/>
</dbReference>
<keyword evidence="1" id="KW-1133">Transmembrane helix</keyword>
<sequence length="336" mass="37486">MATDPKDEPNHEPPGFVSSPRVMFIARWLELLWGYGVTRFCVVFTGWWVMRGGRWAVQAINLVLKWSVRCLASRRRQSPSMGSTTFTHSTTPTSARWALDASGVAYSETTYGVINFKPAITAVSRGTYAAAPYMVAADGASVPDSTGILTYLAEHHGKRASWLFPNKEATDLEAYFDDNFAFPAFRLCYGLLDTVPSGRMLFLCVALHTEVTSIWKWLAIPSYGILGQFCRMMKAEEVPHRAAVDEAFAKVEALLADGRQFLAETTCPSAADIAFASAAFPLILPPEMSHHWFSLGNPLLPPAYRQEVLSRRATPAGQFVLKMYREHRQWRYDAAT</sequence>
<organism evidence="2 3">
    <name type="scientific">Vitrella brassicaformis (strain CCMP3155)</name>
    <dbReference type="NCBI Taxonomy" id="1169540"/>
    <lineage>
        <taxon>Eukaryota</taxon>
        <taxon>Sar</taxon>
        <taxon>Alveolata</taxon>
        <taxon>Colpodellida</taxon>
        <taxon>Vitrellaceae</taxon>
        <taxon>Vitrella</taxon>
    </lineage>
</organism>
<dbReference type="EMBL" id="CDMY01000477">
    <property type="protein sequence ID" value="CEM16495.1"/>
    <property type="molecule type" value="Genomic_DNA"/>
</dbReference>
<reference evidence="2 3" key="1">
    <citation type="submission" date="2014-11" db="EMBL/GenBank/DDBJ databases">
        <authorList>
            <person name="Zhu J."/>
            <person name="Qi W."/>
            <person name="Song R."/>
        </authorList>
    </citation>
    <scope>NUCLEOTIDE SEQUENCE [LARGE SCALE GENOMIC DNA]</scope>
</reference>
<dbReference type="OrthoDB" id="9988732at2759"/>
<evidence type="ECO:0000313" key="2">
    <source>
        <dbReference type="EMBL" id="CEM16495.1"/>
    </source>
</evidence>